<evidence type="ECO:0000313" key="4">
    <source>
        <dbReference type="Proteomes" id="UP000295131"/>
    </source>
</evidence>
<dbReference type="InterPro" id="IPR012368">
    <property type="entry name" value="OxRdtase_Mopterin-bd_su_IorB"/>
</dbReference>
<dbReference type="Proteomes" id="UP000295131">
    <property type="component" value="Unassembled WGS sequence"/>
</dbReference>
<dbReference type="InterPro" id="IPR006311">
    <property type="entry name" value="TAT_signal"/>
</dbReference>
<dbReference type="InterPro" id="IPR046867">
    <property type="entry name" value="AldOxase/xan_DH_MoCoBD2"/>
</dbReference>
<dbReference type="SUPFAM" id="SSF54665">
    <property type="entry name" value="CO dehydrogenase molybdoprotein N-domain-like"/>
    <property type="match status" value="1"/>
</dbReference>
<protein>
    <submittedName>
        <fullName evidence="3">Xanthine dehydrogenase family protein molybdopterin-binding subunit</fullName>
    </submittedName>
</protein>
<dbReference type="PANTHER" id="PTHR47495">
    <property type="entry name" value="ALDEHYDE DEHYDROGENASE"/>
    <property type="match status" value="1"/>
</dbReference>
<proteinExistence type="predicted"/>
<dbReference type="RefSeq" id="WP_133282445.1">
    <property type="nucleotide sequence ID" value="NZ_SMSI01000001.1"/>
</dbReference>
<dbReference type="Pfam" id="PF20256">
    <property type="entry name" value="MoCoBD_2"/>
    <property type="match status" value="1"/>
</dbReference>
<dbReference type="OrthoDB" id="9767994at2"/>
<dbReference type="InterPro" id="IPR037165">
    <property type="entry name" value="AldOxase/xan_DH_Mopterin-bd_sf"/>
</dbReference>
<comment type="caution">
    <text evidence="3">The sequence shown here is derived from an EMBL/GenBank/DDBJ whole genome shotgun (WGS) entry which is preliminary data.</text>
</comment>
<keyword evidence="1" id="KW-1133">Transmembrane helix</keyword>
<feature type="transmembrane region" description="Helical" evidence="1">
    <location>
        <begin position="12"/>
        <end position="30"/>
    </location>
</feature>
<dbReference type="Gene3D" id="3.90.1170.50">
    <property type="entry name" value="Aldehyde oxidase/xanthine dehydrogenase, a/b hammerhead"/>
    <property type="match status" value="1"/>
</dbReference>
<dbReference type="SMART" id="SM01008">
    <property type="entry name" value="Ald_Xan_dh_C"/>
    <property type="match status" value="1"/>
</dbReference>
<evidence type="ECO:0000313" key="3">
    <source>
        <dbReference type="EMBL" id="TDH37607.1"/>
    </source>
</evidence>
<reference evidence="3 4" key="1">
    <citation type="journal article" date="2013" name="Int. J. Syst. Evol. Microbiol.">
        <title>Hoeflea suaedae sp. nov., an endophytic bacterium isolated from the root of the halophyte Suaeda maritima.</title>
        <authorList>
            <person name="Chung E.J."/>
            <person name="Park J.A."/>
            <person name="Pramanik P."/>
            <person name="Bibi F."/>
            <person name="Jeon C.O."/>
            <person name="Chung Y.R."/>
        </authorList>
    </citation>
    <scope>NUCLEOTIDE SEQUENCE [LARGE SCALE GENOMIC DNA]</scope>
    <source>
        <strain evidence="3 4">YC6898</strain>
    </source>
</reference>
<dbReference type="PROSITE" id="PS51318">
    <property type="entry name" value="TAT"/>
    <property type="match status" value="1"/>
</dbReference>
<dbReference type="InterPro" id="IPR036856">
    <property type="entry name" value="Ald_Oxase/Xan_DH_a/b_sf"/>
</dbReference>
<dbReference type="PIRSF" id="PIRSF036389">
    <property type="entry name" value="IOR_B"/>
    <property type="match status" value="1"/>
</dbReference>
<dbReference type="SUPFAM" id="SSF56003">
    <property type="entry name" value="Molybdenum cofactor-binding domain"/>
    <property type="match status" value="2"/>
</dbReference>
<dbReference type="GO" id="GO:0016491">
    <property type="term" value="F:oxidoreductase activity"/>
    <property type="evidence" value="ECO:0007669"/>
    <property type="project" value="InterPro"/>
</dbReference>
<gene>
    <name evidence="3" type="ORF">E2A64_00205</name>
</gene>
<keyword evidence="4" id="KW-1185">Reference proteome</keyword>
<dbReference type="PANTHER" id="PTHR47495:SF1">
    <property type="entry name" value="BLL3820 PROTEIN"/>
    <property type="match status" value="1"/>
</dbReference>
<accession>A0A4R5PM84</accession>
<evidence type="ECO:0000256" key="1">
    <source>
        <dbReference type="SAM" id="Phobius"/>
    </source>
</evidence>
<organism evidence="3 4">
    <name type="scientific">Pseudohoeflea suaedae</name>
    <dbReference type="NCBI Taxonomy" id="877384"/>
    <lineage>
        <taxon>Bacteria</taxon>
        <taxon>Pseudomonadati</taxon>
        <taxon>Pseudomonadota</taxon>
        <taxon>Alphaproteobacteria</taxon>
        <taxon>Hyphomicrobiales</taxon>
        <taxon>Rhizobiaceae</taxon>
        <taxon>Pseudohoeflea</taxon>
    </lineage>
</organism>
<dbReference type="AlphaFoldDB" id="A0A4R5PM84"/>
<dbReference type="EMBL" id="SMSI01000001">
    <property type="protein sequence ID" value="TDH37607.1"/>
    <property type="molecule type" value="Genomic_DNA"/>
</dbReference>
<name>A0A4R5PM84_9HYPH</name>
<dbReference type="Gene3D" id="3.30.365.10">
    <property type="entry name" value="Aldehyde oxidase/xanthine dehydrogenase, molybdopterin binding domain"/>
    <property type="match status" value="4"/>
</dbReference>
<evidence type="ECO:0000259" key="2">
    <source>
        <dbReference type="SMART" id="SM01008"/>
    </source>
</evidence>
<keyword evidence="1" id="KW-0472">Membrane</keyword>
<sequence>MSRAGTITRRTLLVGSAVIAGGVAFGVYAVSTPHANPLESEVGPDGATFNPWVKITPEKIVLIAPHADLGQGAAGMQSLLIAEEMDLEPGGYEIEFGPPSAAYWNRAQGNEAAPFMSQDDSIVAEGVRGAMTSLFKLLGMQITGGSSSTPDSFDKLREAGAIARETLKAAAAKKHDVDVAGLKTGKGAVILPDGTAIPYTDLAADAAKIAPVTGVALRDPSKWRLIGKDVRRPDIVAKSTGALHYGIDMKLDGMVHATVRLSPRRGALNGFDAAKAETMRGVARVMEITGGVAVIADNTWRAFKAAEAISFDWAPSDYPAEQDGHWDRIAASFTSGSLDAEWRNDGEVDTGLAEGGVTQVEYRAPYLAHQPLEPLNAVALVTDEKAEIWAGHQIPRYVQEKVAAITGHEKDQVIFHNQYAGGSFGHRLEFHNITAAAEIANAMRGTPVKLTLSREEDFATDYPRQIAVARGQGVARDGQVRTLALDIASPSVVRSQMGRLGVSVPGSDSQLPAGAWNAPYAVPNFRVRAYAVEGLAPTSSWRSVGASTAGFFIESFVDEVIAAAGADPLEERLRLCNWDVARGVLEAVGEMSNWGEELPVNKGRGIAMVESFGVPTAEVVEVTNTDQGIRIDKVWVAADVGRVIDPVNIENQVQGAVVWGLGHAMNCELTYSDGMAQQSNFHDFEGMRLYQCPEIEVRMLENSGRVKGVGEPPVPPAAPALANAIFAATGQRIREMPFNKHIDFV</sequence>
<dbReference type="InterPro" id="IPR052516">
    <property type="entry name" value="N-heterocyclic_Hydroxylase"/>
</dbReference>
<dbReference type="InterPro" id="IPR000674">
    <property type="entry name" value="Ald_Oxase/Xan_DH_a/b"/>
</dbReference>
<feature type="domain" description="Aldehyde oxidase/xanthine dehydrogenase a/b hammerhead" evidence="2">
    <location>
        <begin position="240"/>
        <end position="317"/>
    </location>
</feature>
<dbReference type="InterPro" id="IPR008274">
    <property type="entry name" value="AldOxase/xan_DH_MoCoBD1"/>
</dbReference>
<keyword evidence="1" id="KW-0812">Transmembrane</keyword>
<dbReference type="Pfam" id="PF02738">
    <property type="entry name" value="MoCoBD_1"/>
    <property type="match status" value="1"/>
</dbReference>